<dbReference type="InterPro" id="IPR051535">
    <property type="entry name" value="Siderophore_ABC-ATPase"/>
</dbReference>
<evidence type="ECO:0000256" key="1">
    <source>
        <dbReference type="ARBA" id="ARBA00004202"/>
    </source>
</evidence>
<dbReference type="FunFam" id="3.40.50.300:FF:000134">
    <property type="entry name" value="Iron-enterobactin ABC transporter ATP-binding protein"/>
    <property type="match status" value="1"/>
</dbReference>
<keyword evidence="8" id="KW-0408">Iron</keyword>
<dbReference type="RefSeq" id="WP_092696024.1">
    <property type="nucleotide sequence ID" value="NZ_FOGU01000014.1"/>
</dbReference>
<dbReference type="InterPro" id="IPR003439">
    <property type="entry name" value="ABC_transporter-like_ATP-bd"/>
</dbReference>
<keyword evidence="10" id="KW-0472">Membrane</keyword>
<dbReference type="InterPro" id="IPR027417">
    <property type="entry name" value="P-loop_NTPase"/>
</dbReference>
<dbReference type="GO" id="GO:0006826">
    <property type="term" value="P:iron ion transport"/>
    <property type="evidence" value="ECO:0007669"/>
    <property type="project" value="UniProtKB-KW"/>
</dbReference>
<dbReference type="PROSITE" id="PS50893">
    <property type="entry name" value="ABC_TRANSPORTER_2"/>
    <property type="match status" value="1"/>
</dbReference>
<dbReference type="AlphaFoldDB" id="A0A1H9WX22"/>
<keyword evidence="13" id="KW-1185">Reference proteome</keyword>
<keyword evidence="7 12" id="KW-0067">ATP-binding</keyword>
<name>A0A1H9WX22_9RHOB</name>
<dbReference type="SUPFAM" id="SSF52540">
    <property type="entry name" value="P-loop containing nucleoside triphosphate hydrolases"/>
    <property type="match status" value="1"/>
</dbReference>
<dbReference type="STRING" id="641238.SAMN04490244_1145"/>
<comment type="similarity">
    <text evidence="2">Belongs to the ABC transporter superfamily.</text>
</comment>
<accession>A0A1H9WX22</accession>
<sequence>MYELTDISRSHDGREVLGIPRLSLGSEGVTAILGHNGSGKSTLLSLIARQDRPDAGRITLDGAALDAVGQKALARRVAYLPQRLPPVAGLTVRELVRLGRFPWRGALGRWRAEDHAAVDHALTETGSTDRADRLADETSGGERQRAWIAMLLAQDAPILLLDEPTAALDLAHAYEVMGLLSRLARDRGRRVIVILHDINLAARFADRIVALSAGRVAYDGAPDGLLDPQVLGRLYDVDMELLPRAGKPPFAVVA</sequence>
<evidence type="ECO:0000256" key="9">
    <source>
        <dbReference type="ARBA" id="ARBA00023065"/>
    </source>
</evidence>
<evidence type="ECO:0000259" key="11">
    <source>
        <dbReference type="PROSITE" id="PS50893"/>
    </source>
</evidence>
<dbReference type="GO" id="GO:0005886">
    <property type="term" value="C:plasma membrane"/>
    <property type="evidence" value="ECO:0007669"/>
    <property type="project" value="UniProtKB-SubCell"/>
</dbReference>
<dbReference type="EMBL" id="FOGU01000014">
    <property type="protein sequence ID" value="SES38237.1"/>
    <property type="molecule type" value="Genomic_DNA"/>
</dbReference>
<evidence type="ECO:0000313" key="13">
    <source>
        <dbReference type="Proteomes" id="UP000198885"/>
    </source>
</evidence>
<evidence type="ECO:0000313" key="12">
    <source>
        <dbReference type="EMBL" id="SES38237.1"/>
    </source>
</evidence>
<evidence type="ECO:0000256" key="10">
    <source>
        <dbReference type="ARBA" id="ARBA00023136"/>
    </source>
</evidence>
<keyword evidence="4" id="KW-1003">Cell membrane</keyword>
<dbReference type="Pfam" id="PF00005">
    <property type="entry name" value="ABC_tran"/>
    <property type="match status" value="1"/>
</dbReference>
<evidence type="ECO:0000256" key="3">
    <source>
        <dbReference type="ARBA" id="ARBA00022448"/>
    </source>
</evidence>
<keyword evidence="9" id="KW-0406">Ion transport</keyword>
<evidence type="ECO:0000256" key="5">
    <source>
        <dbReference type="ARBA" id="ARBA00022496"/>
    </source>
</evidence>
<dbReference type="GO" id="GO:0005524">
    <property type="term" value="F:ATP binding"/>
    <property type="evidence" value="ECO:0007669"/>
    <property type="project" value="UniProtKB-KW"/>
</dbReference>
<keyword evidence="6" id="KW-0547">Nucleotide-binding</keyword>
<evidence type="ECO:0000256" key="2">
    <source>
        <dbReference type="ARBA" id="ARBA00005417"/>
    </source>
</evidence>
<gene>
    <name evidence="12" type="ORF">SAMN04490244_1145</name>
</gene>
<dbReference type="GO" id="GO:0016887">
    <property type="term" value="F:ATP hydrolysis activity"/>
    <property type="evidence" value="ECO:0007669"/>
    <property type="project" value="InterPro"/>
</dbReference>
<comment type="subcellular location">
    <subcellularLocation>
        <location evidence="1">Cell membrane</location>
        <topology evidence="1">Peripheral membrane protein</topology>
    </subcellularLocation>
</comment>
<evidence type="ECO:0000256" key="7">
    <source>
        <dbReference type="ARBA" id="ARBA00022840"/>
    </source>
</evidence>
<dbReference type="Gene3D" id="3.40.50.300">
    <property type="entry name" value="P-loop containing nucleotide triphosphate hydrolases"/>
    <property type="match status" value="1"/>
</dbReference>
<feature type="domain" description="ABC transporter" evidence="11">
    <location>
        <begin position="2"/>
        <end position="238"/>
    </location>
</feature>
<proteinExistence type="inferred from homology"/>
<dbReference type="PANTHER" id="PTHR42771:SF2">
    <property type="entry name" value="IRON(3+)-HYDROXAMATE IMPORT ATP-BINDING PROTEIN FHUC"/>
    <property type="match status" value="1"/>
</dbReference>
<keyword evidence="5" id="KW-0410">Iron transport</keyword>
<dbReference type="OrthoDB" id="9805601at2"/>
<dbReference type="Proteomes" id="UP000198885">
    <property type="component" value="Unassembled WGS sequence"/>
</dbReference>
<reference evidence="12 13" key="1">
    <citation type="submission" date="2016-10" db="EMBL/GenBank/DDBJ databases">
        <authorList>
            <person name="de Groot N.N."/>
        </authorList>
    </citation>
    <scope>NUCLEOTIDE SEQUENCE [LARGE SCALE GENOMIC DNA]</scope>
    <source>
        <strain evidence="12 13">DSM 23042</strain>
    </source>
</reference>
<dbReference type="PANTHER" id="PTHR42771">
    <property type="entry name" value="IRON(3+)-HYDROXAMATE IMPORT ATP-BINDING PROTEIN FHUC"/>
    <property type="match status" value="1"/>
</dbReference>
<organism evidence="12 13">
    <name type="scientific">Tranquillimonas rosea</name>
    <dbReference type="NCBI Taxonomy" id="641238"/>
    <lineage>
        <taxon>Bacteria</taxon>
        <taxon>Pseudomonadati</taxon>
        <taxon>Pseudomonadota</taxon>
        <taxon>Alphaproteobacteria</taxon>
        <taxon>Rhodobacterales</taxon>
        <taxon>Roseobacteraceae</taxon>
        <taxon>Tranquillimonas</taxon>
    </lineage>
</organism>
<keyword evidence="3" id="KW-0813">Transport</keyword>
<evidence type="ECO:0000256" key="4">
    <source>
        <dbReference type="ARBA" id="ARBA00022475"/>
    </source>
</evidence>
<dbReference type="CDD" id="cd03214">
    <property type="entry name" value="ABC_Iron-Siderophores_B12_Hemin"/>
    <property type="match status" value="1"/>
</dbReference>
<dbReference type="SMART" id="SM00382">
    <property type="entry name" value="AAA"/>
    <property type="match status" value="1"/>
</dbReference>
<evidence type="ECO:0000256" key="8">
    <source>
        <dbReference type="ARBA" id="ARBA00023004"/>
    </source>
</evidence>
<evidence type="ECO:0000256" key="6">
    <source>
        <dbReference type="ARBA" id="ARBA00022741"/>
    </source>
</evidence>
<protein>
    <submittedName>
        <fullName evidence="12">Iron complex transport system ATP-binding protein</fullName>
    </submittedName>
</protein>
<dbReference type="InterPro" id="IPR003593">
    <property type="entry name" value="AAA+_ATPase"/>
</dbReference>